<dbReference type="GO" id="GO:0005634">
    <property type="term" value="C:nucleus"/>
    <property type="evidence" value="ECO:0007669"/>
    <property type="project" value="UniProtKB-SubCell"/>
</dbReference>
<dbReference type="PANTHER" id="PTHR46765:SF1">
    <property type="entry name" value="P-LOOP CONTAINING NUCLEOSIDE TRIPHOSPHATE HYDROLASES SUPERFAMILY PROTEIN"/>
    <property type="match status" value="1"/>
</dbReference>
<protein>
    <submittedName>
        <fullName evidence="4">Uncharacterized protein</fullName>
    </submittedName>
</protein>
<feature type="region of interest" description="Disordered" evidence="3">
    <location>
        <begin position="1"/>
        <end position="42"/>
    </location>
</feature>
<sequence length="124" mass="13678">MEDSLVAADKKNKTERANPTEQASSGNSSKKKGPKPASLLKPMRNRADGSVICICNDLYAPALRPICQIAKLKHICKREGYKTNSIDWQPLLNILLEDLITDTGKIIEDNEDGEFSMEALFASV</sequence>
<dbReference type="AlphaFoldDB" id="A0A835VGG6"/>
<evidence type="ECO:0000256" key="1">
    <source>
        <dbReference type="ARBA" id="ARBA00004123"/>
    </source>
</evidence>
<feature type="compositionally biased region" description="Basic and acidic residues" evidence="3">
    <location>
        <begin position="8"/>
        <end position="18"/>
    </location>
</feature>
<comment type="caution">
    <text evidence="4">The sequence shown here is derived from an EMBL/GenBank/DDBJ whole genome shotgun (WGS) entry which is preliminary data.</text>
</comment>
<keyword evidence="2" id="KW-0539">Nucleus</keyword>
<accession>A0A835VGG6</accession>
<dbReference type="EMBL" id="JADCNL010000001">
    <property type="protein sequence ID" value="KAG0497947.1"/>
    <property type="molecule type" value="Genomic_DNA"/>
</dbReference>
<evidence type="ECO:0000313" key="5">
    <source>
        <dbReference type="Proteomes" id="UP000636800"/>
    </source>
</evidence>
<keyword evidence="5" id="KW-1185">Reference proteome</keyword>
<proteinExistence type="predicted"/>
<evidence type="ECO:0000256" key="3">
    <source>
        <dbReference type="SAM" id="MobiDB-lite"/>
    </source>
</evidence>
<reference evidence="4 5" key="1">
    <citation type="journal article" date="2020" name="Nat. Food">
        <title>A phased Vanilla planifolia genome enables genetic improvement of flavour and production.</title>
        <authorList>
            <person name="Hasing T."/>
            <person name="Tang H."/>
            <person name="Brym M."/>
            <person name="Khazi F."/>
            <person name="Huang T."/>
            <person name="Chambers A.H."/>
        </authorList>
    </citation>
    <scope>NUCLEOTIDE SEQUENCE [LARGE SCALE GENOMIC DNA]</scope>
    <source>
        <tissue evidence="4">Leaf</tissue>
    </source>
</reference>
<dbReference type="PANTHER" id="PTHR46765">
    <property type="entry name" value="P-LOOP CONTAINING NUCLEOSIDE TRIPHOSPHATE HYDROLASES SUPERFAMILY PROTEIN"/>
    <property type="match status" value="1"/>
</dbReference>
<dbReference type="Proteomes" id="UP000636800">
    <property type="component" value="Chromosome 1"/>
</dbReference>
<comment type="subcellular location">
    <subcellularLocation>
        <location evidence="1">Nucleus</location>
    </subcellularLocation>
</comment>
<name>A0A835VGG6_VANPL</name>
<evidence type="ECO:0000313" key="4">
    <source>
        <dbReference type="EMBL" id="KAG0497947.1"/>
    </source>
</evidence>
<evidence type="ECO:0000256" key="2">
    <source>
        <dbReference type="ARBA" id="ARBA00023242"/>
    </source>
</evidence>
<organism evidence="4 5">
    <name type="scientific">Vanilla planifolia</name>
    <name type="common">Vanilla</name>
    <dbReference type="NCBI Taxonomy" id="51239"/>
    <lineage>
        <taxon>Eukaryota</taxon>
        <taxon>Viridiplantae</taxon>
        <taxon>Streptophyta</taxon>
        <taxon>Embryophyta</taxon>
        <taxon>Tracheophyta</taxon>
        <taxon>Spermatophyta</taxon>
        <taxon>Magnoliopsida</taxon>
        <taxon>Liliopsida</taxon>
        <taxon>Asparagales</taxon>
        <taxon>Orchidaceae</taxon>
        <taxon>Vanilloideae</taxon>
        <taxon>Vanilleae</taxon>
        <taxon>Vanilla</taxon>
    </lineage>
</organism>
<dbReference type="OrthoDB" id="7108654at2759"/>
<dbReference type="InterPro" id="IPR053016">
    <property type="entry name" value="CTF18-RFC_complex"/>
</dbReference>
<gene>
    <name evidence="4" type="ORF">HPP92_002638</name>
</gene>